<dbReference type="PROSITE" id="PS51318">
    <property type="entry name" value="TAT"/>
    <property type="match status" value="1"/>
</dbReference>
<feature type="signal peptide" evidence="1">
    <location>
        <begin position="1"/>
        <end position="42"/>
    </location>
</feature>
<dbReference type="GO" id="GO:0016787">
    <property type="term" value="F:hydrolase activity"/>
    <property type="evidence" value="ECO:0007669"/>
    <property type="project" value="UniProtKB-KW"/>
</dbReference>
<feature type="chain" id="PRO_5021289399" evidence="1">
    <location>
        <begin position="43"/>
        <end position="313"/>
    </location>
</feature>
<sequence>MIPPRTAHSARTVRLSRRSGLRTAAAAALALPLAAHAVTAHAAPAPATDDAQDGRALRTMTFNLRYASDTPPHSWPERRPVTRALLRRERPHLIGTQEGLYAQLRDIAEDLGRPRYDWIGTGRAGGSRDEFMAVFYDTRRLAPLAYDHFWLSDRPELIGSATWGNTVIRMVTWVRFRDLATGTEFFHLNTHLDHQSQHSRERSADLIGERLRGLDAGLPRLVTGDFNVPAHGNPVYDALLTGAGLTDTWEVAERRGKLYATFHGYGPLVPDGDRIDWILASPGVRVRHAEINTYSRDGRFPSDHLPVQALLEL</sequence>
<keyword evidence="3" id="KW-0378">Hydrolase</keyword>
<keyword evidence="4" id="KW-1185">Reference proteome</keyword>
<dbReference type="InterPro" id="IPR006311">
    <property type="entry name" value="TAT_signal"/>
</dbReference>
<protein>
    <submittedName>
        <fullName evidence="3">Metal-dependent hydrolase</fullName>
    </submittedName>
</protein>
<feature type="domain" description="Endonuclease/exonuclease/phosphatase" evidence="2">
    <location>
        <begin position="60"/>
        <end position="304"/>
    </location>
</feature>
<evidence type="ECO:0000259" key="2">
    <source>
        <dbReference type="Pfam" id="PF03372"/>
    </source>
</evidence>
<dbReference type="Proteomes" id="UP000319210">
    <property type="component" value="Unassembled WGS sequence"/>
</dbReference>
<proteinExistence type="predicted"/>
<comment type="caution">
    <text evidence="3">The sequence shown here is derived from an EMBL/GenBank/DDBJ whole genome shotgun (WGS) entry which is preliminary data.</text>
</comment>
<evidence type="ECO:0000256" key="1">
    <source>
        <dbReference type="SAM" id="SignalP"/>
    </source>
</evidence>
<dbReference type="RefSeq" id="WP_230988487.1">
    <property type="nucleotide sequence ID" value="NZ_BJMM01000003.1"/>
</dbReference>
<accession>A0A4Y3QSW9</accession>
<evidence type="ECO:0000313" key="4">
    <source>
        <dbReference type="Proteomes" id="UP000319210"/>
    </source>
</evidence>
<dbReference type="CDD" id="cd09083">
    <property type="entry name" value="EEP-1"/>
    <property type="match status" value="1"/>
</dbReference>
<dbReference type="Pfam" id="PF03372">
    <property type="entry name" value="Exo_endo_phos"/>
    <property type="match status" value="1"/>
</dbReference>
<dbReference type="SUPFAM" id="SSF56219">
    <property type="entry name" value="DNase I-like"/>
    <property type="match status" value="1"/>
</dbReference>
<dbReference type="EMBL" id="BJMM01000003">
    <property type="protein sequence ID" value="GEB48504.1"/>
    <property type="molecule type" value="Genomic_DNA"/>
</dbReference>
<evidence type="ECO:0000313" key="3">
    <source>
        <dbReference type="EMBL" id="GEB48504.1"/>
    </source>
</evidence>
<dbReference type="InterPro" id="IPR005135">
    <property type="entry name" value="Endo/exonuclease/phosphatase"/>
</dbReference>
<organism evidence="3 4">
    <name type="scientific">Streptomyces cacaoi</name>
    <dbReference type="NCBI Taxonomy" id="1898"/>
    <lineage>
        <taxon>Bacteria</taxon>
        <taxon>Bacillati</taxon>
        <taxon>Actinomycetota</taxon>
        <taxon>Actinomycetes</taxon>
        <taxon>Kitasatosporales</taxon>
        <taxon>Streptomycetaceae</taxon>
        <taxon>Streptomyces</taxon>
    </lineage>
</organism>
<dbReference type="Gene3D" id="3.60.10.10">
    <property type="entry name" value="Endonuclease/exonuclease/phosphatase"/>
    <property type="match status" value="1"/>
</dbReference>
<name>A0A4Y3QSW9_STRCI</name>
<dbReference type="AlphaFoldDB" id="A0A4Y3QSW9"/>
<gene>
    <name evidence="3" type="ORF">SCA03_10550</name>
</gene>
<keyword evidence="1" id="KW-0732">Signal</keyword>
<dbReference type="InterPro" id="IPR036691">
    <property type="entry name" value="Endo/exonu/phosph_ase_sf"/>
</dbReference>
<reference evidence="3 4" key="1">
    <citation type="submission" date="2019-06" db="EMBL/GenBank/DDBJ databases">
        <title>Whole genome shotgun sequence of Streptomyces cacaoi subsp. cacaoi NBRC 12748.</title>
        <authorList>
            <person name="Hosoyama A."/>
            <person name="Uohara A."/>
            <person name="Ohji S."/>
            <person name="Ichikawa N."/>
        </authorList>
    </citation>
    <scope>NUCLEOTIDE SEQUENCE [LARGE SCALE GENOMIC DNA]</scope>
    <source>
        <strain evidence="3 4">NBRC 12748</strain>
    </source>
</reference>